<keyword evidence="3" id="KW-1185">Reference proteome</keyword>
<keyword evidence="1" id="KW-0812">Transmembrane</keyword>
<dbReference type="RefSeq" id="WP_163386566.1">
    <property type="nucleotide sequence ID" value="NZ_JAUFQS010000017.1"/>
</dbReference>
<reference evidence="3" key="1">
    <citation type="journal article" date="2019" name="Int. J. Syst. Evol. Microbiol.">
        <title>The Global Catalogue of Microorganisms (GCM) 10K type strain sequencing project: providing services to taxonomists for standard genome sequencing and annotation.</title>
        <authorList>
            <consortium name="The Broad Institute Genomics Platform"/>
            <consortium name="The Broad Institute Genome Sequencing Center for Infectious Disease"/>
            <person name="Wu L."/>
            <person name="Ma J."/>
        </authorList>
    </citation>
    <scope>NUCLEOTIDE SEQUENCE [LARGE SCALE GENOMIC DNA]</scope>
    <source>
        <strain evidence="3">CECT 7706</strain>
    </source>
</reference>
<evidence type="ECO:0000313" key="2">
    <source>
        <dbReference type="EMBL" id="MDN3689046.1"/>
    </source>
</evidence>
<dbReference type="Proteomes" id="UP001236663">
    <property type="component" value="Unassembled WGS sequence"/>
</dbReference>
<gene>
    <name evidence="2" type="ORF">QWZ15_14500</name>
</gene>
<dbReference type="SUPFAM" id="SSF81665">
    <property type="entry name" value="Calcium ATPase, transmembrane domain M"/>
    <property type="match status" value="1"/>
</dbReference>
<dbReference type="EMBL" id="JAUFQS010000017">
    <property type="protein sequence ID" value="MDN3689046.1"/>
    <property type="molecule type" value="Genomic_DNA"/>
</dbReference>
<organism evidence="2 3">
    <name type="scientific">Cyclobacterium jeungdonense</name>
    <dbReference type="NCBI Taxonomy" id="708087"/>
    <lineage>
        <taxon>Bacteria</taxon>
        <taxon>Pseudomonadati</taxon>
        <taxon>Bacteroidota</taxon>
        <taxon>Cytophagia</taxon>
        <taxon>Cytophagales</taxon>
        <taxon>Cyclobacteriaceae</taxon>
        <taxon>Cyclobacterium</taxon>
    </lineage>
</organism>
<feature type="transmembrane region" description="Helical" evidence="1">
    <location>
        <begin position="76"/>
        <end position="99"/>
    </location>
</feature>
<protein>
    <submittedName>
        <fullName evidence="2">Uncharacterized protein</fullName>
    </submittedName>
</protein>
<comment type="caution">
    <text evidence="2">The sequence shown here is derived from an EMBL/GenBank/DDBJ whole genome shotgun (WGS) entry which is preliminary data.</text>
</comment>
<keyword evidence="1" id="KW-0472">Membrane</keyword>
<keyword evidence="1" id="KW-1133">Transmembrane helix</keyword>
<evidence type="ECO:0000256" key="1">
    <source>
        <dbReference type="SAM" id="Phobius"/>
    </source>
</evidence>
<dbReference type="InterPro" id="IPR023298">
    <property type="entry name" value="ATPase_P-typ_TM_dom_sf"/>
</dbReference>
<accession>A0ABT8C9J9</accession>
<feature type="transmembrane region" description="Helical" evidence="1">
    <location>
        <begin position="47"/>
        <end position="64"/>
    </location>
</feature>
<sequence>MKTNKSIDKKNELANPFIEDFSNEKRAFYEYTTDQIDRENKLINFRLTWMLAIQGFLFTALFLKTETENYVNDQRLTIIIPAIGIFISIIGFLGVLGAFQAINDLKKMYENFGFKGYPSPYGKKISVQLGRLPCYGYPIILLIVWLFILIINFLKVL</sequence>
<feature type="transmembrane region" description="Helical" evidence="1">
    <location>
        <begin position="134"/>
        <end position="154"/>
    </location>
</feature>
<evidence type="ECO:0000313" key="3">
    <source>
        <dbReference type="Proteomes" id="UP001236663"/>
    </source>
</evidence>
<name>A0ABT8C9J9_9BACT</name>
<proteinExistence type="predicted"/>